<gene>
    <name evidence="1" type="ORF">Sradi_4651000</name>
</gene>
<protein>
    <submittedName>
        <fullName evidence="1">Uncharacterized protein</fullName>
    </submittedName>
</protein>
<evidence type="ECO:0000313" key="1">
    <source>
        <dbReference type="EMBL" id="KAL0341342.1"/>
    </source>
</evidence>
<reference evidence="1" key="1">
    <citation type="submission" date="2020-06" db="EMBL/GenBank/DDBJ databases">
        <authorList>
            <person name="Li T."/>
            <person name="Hu X."/>
            <person name="Zhang T."/>
            <person name="Song X."/>
            <person name="Zhang H."/>
            <person name="Dai N."/>
            <person name="Sheng W."/>
            <person name="Hou X."/>
            <person name="Wei L."/>
        </authorList>
    </citation>
    <scope>NUCLEOTIDE SEQUENCE</scope>
    <source>
        <strain evidence="1">G02</strain>
        <tissue evidence="1">Leaf</tissue>
    </source>
</reference>
<reference evidence="1" key="2">
    <citation type="journal article" date="2024" name="Plant">
        <title>Genomic evolution and insights into agronomic trait innovations of Sesamum species.</title>
        <authorList>
            <person name="Miao H."/>
            <person name="Wang L."/>
            <person name="Qu L."/>
            <person name="Liu H."/>
            <person name="Sun Y."/>
            <person name="Le M."/>
            <person name="Wang Q."/>
            <person name="Wei S."/>
            <person name="Zheng Y."/>
            <person name="Lin W."/>
            <person name="Duan Y."/>
            <person name="Cao H."/>
            <person name="Xiong S."/>
            <person name="Wang X."/>
            <person name="Wei L."/>
            <person name="Li C."/>
            <person name="Ma Q."/>
            <person name="Ju M."/>
            <person name="Zhao R."/>
            <person name="Li G."/>
            <person name="Mu C."/>
            <person name="Tian Q."/>
            <person name="Mei H."/>
            <person name="Zhang T."/>
            <person name="Gao T."/>
            <person name="Zhang H."/>
        </authorList>
    </citation>
    <scope>NUCLEOTIDE SEQUENCE</scope>
    <source>
        <strain evidence="1">G02</strain>
    </source>
</reference>
<proteinExistence type="predicted"/>
<comment type="caution">
    <text evidence="1">The sequence shown here is derived from an EMBL/GenBank/DDBJ whole genome shotgun (WGS) entry which is preliminary data.</text>
</comment>
<accession>A0AAW2NBF4</accession>
<dbReference type="AlphaFoldDB" id="A0AAW2NBF4"/>
<sequence length="160" mass="17358">MAKITFQRNLAGVDNLLHTEVRPEGTRADRPEVDVRNPHFFYHRNNKAQQPVHDEAAHASPSASITQPISRLHQAAELRPTDFFEAERQIHDALARSGVIGREAIGDGGHPESAVSREQGAEAGVAEEAVVGVIGEENGDVEAGEAEELRQVEHGVHVAL</sequence>
<organism evidence="1">
    <name type="scientific">Sesamum radiatum</name>
    <name type="common">Black benniseed</name>
    <dbReference type="NCBI Taxonomy" id="300843"/>
    <lineage>
        <taxon>Eukaryota</taxon>
        <taxon>Viridiplantae</taxon>
        <taxon>Streptophyta</taxon>
        <taxon>Embryophyta</taxon>
        <taxon>Tracheophyta</taxon>
        <taxon>Spermatophyta</taxon>
        <taxon>Magnoliopsida</taxon>
        <taxon>eudicotyledons</taxon>
        <taxon>Gunneridae</taxon>
        <taxon>Pentapetalae</taxon>
        <taxon>asterids</taxon>
        <taxon>lamiids</taxon>
        <taxon>Lamiales</taxon>
        <taxon>Pedaliaceae</taxon>
        <taxon>Sesamum</taxon>
    </lineage>
</organism>
<dbReference type="EMBL" id="JACGWJ010000020">
    <property type="protein sequence ID" value="KAL0341342.1"/>
    <property type="molecule type" value="Genomic_DNA"/>
</dbReference>
<name>A0AAW2NBF4_SESRA</name>